<evidence type="ECO:0000256" key="12">
    <source>
        <dbReference type="SAM" id="MobiDB-lite"/>
    </source>
</evidence>
<evidence type="ECO:0000256" key="11">
    <source>
        <dbReference type="RuleBase" id="RU003451"/>
    </source>
</evidence>
<evidence type="ECO:0000256" key="7">
    <source>
        <dbReference type="ARBA" id="ARBA00049145"/>
    </source>
</evidence>
<dbReference type="OrthoDB" id="9759743at2"/>
<dbReference type="GO" id="GO:0042744">
    <property type="term" value="P:hydrogen peroxide catabolic process"/>
    <property type="evidence" value="ECO:0007669"/>
    <property type="project" value="UniProtKB-KW"/>
</dbReference>
<dbReference type="EMBL" id="QEXV01000002">
    <property type="protein sequence ID" value="PWE17915.1"/>
    <property type="molecule type" value="Genomic_DNA"/>
</dbReference>
<keyword evidence="3 10" id="KW-0479">Metal-binding</keyword>
<keyword evidence="6 10" id="KW-0376">Hydrogen peroxide</keyword>
<feature type="site" description="Transition state stabilizer" evidence="10">
    <location>
        <position position="141"/>
    </location>
</feature>
<evidence type="ECO:0000256" key="1">
    <source>
        <dbReference type="ARBA" id="ARBA00022559"/>
    </source>
</evidence>
<feature type="binding site" description="axial binding residue" evidence="10">
    <location>
        <position position="307"/>
    </location>
    <ligand>
        <name>heme b</name>
        <dbReference type="ChEBI" id="CHEBI:60344"/>
    </ligand>
    <ligandPart>
        <name>Fe</name>
        <dbReference type="ChEBI" id="CHEBI:18248"/>
    </ligandPart>
</feature>
<dbReference type="FunFam" id="1.10.520.10:FF:000002">
    <property type="entry name" value="Catalase-peroxidase"/>
    <property type="match status" value="1"/>
</dbReference>
<comment type="subunit">
    <text evidence="10">Homodimer or homotetramer.</text>
</comment>
<feature type="region of interest" description="Disordered" evidence="12">
    <location>
        <begin position="23"/>
        <end position="70"/>
    </location>
</feature>
<dbReference type="AlphaFoldDB" id="A0A2U2BV70"/>
<comment type="catalytic activity">
    <reaction evidence="8 10 11">
        <text>H2O2 + AH2 = A + 2 H2O</text>
        <dbReference type="Rhea" id="RHEA:30275"/>
        <dbReference type="ChEBI" id="CHEBI:13193"/>
        <dbReference type="ChEBI" id="CHEBI:15377"/>
        <dbReference type="ChEBI" id="CHEBI:16240"/>
        <dbReference type="ChEBI" id="CHEBI:17499"/>
        <dbReference type="EC" id="1.11.1.21"/>
    </reaction>
</comment>
<evidence type="ECO:0000256" key="6">
    <source>
        <dbReference type="ARBA" id="ARBA00023324"/>
    </source>
</evidence>
<sequence precursor="true">MKVGTKTLLLASAAALALSVAGCGGGSEAENENAAAETATASGAELQEVTETAAAPESTPSEVGMGEPRSNRFWWPEQLDLTQLRHNETTRSNPLGEDFDYAEAFESLDLDAVKADLRELMTTSQDWWPADYGHYGPLFIRMAWHSAGTYRTHDGRGGAGGGQQRFEPLNSWPDNANLDKARRLLWPIKQEYGDAISWADLLILAGNVAMEDMGFETLGFAGGREDDWQAELVYWGPEAEMLGSQRFHGDDELAEPFGASQMGLIYVNPEGPNGVPDPQAAAHRIRETFNSMAMNDEEIVALIAGGHTFGKVHGAHAASECLGPEPAAAGVEEQGLGWDNSCGTGSGADTVTSGLEGAWTATPDQWSHQFFDNLFRFEWVQTESPGGAIQWVPADEEASRFVPDAHREDVFHQPIMLTTDLALREDPGFREISMRFRDNPEEFEDAFARAWFKLIHRDMGPRARYLGPDVPEESFSWQDPVPEVDHAMIDAGDIDALKAEILESGLTVQQLVRTAWASASSYRDTDMRGGANGARVRLAPQNGWDVNDGAEIGEVVSTLEAIQAEFNEAQSDDVRVSLADLIVLGGAAAIEQAAADAGHDVEVPFAPGRTDATAEMTDVESFDHLEPTADAFRNYYAADSERSPAEMMVDKADTLSLTVPEMTVLVGGMRALDANADGAAHGVFTDTPGQLTNDFFVNLLDMSTTWEPADEEYVFEGRDRETGELNWTATEADLVFGSNAELRAVAEVYAFGDGEARFVEDFVDAWVKVMRADRFDL</sequence>
<dbReference type="Proteomes" id="UP000245168">
    <property type="component" value="Unassembled WGS sequence"/>
</dbReference>
<evidence type="ECO:0000259" key="13">
    <source>
        <dbReference type="PROSITE" id="PS50873"/>
    </source>
</evidence>
<accession>A0A2U2BV70</accession>
<dbReference type="PANTHER" id="PTHR30555">
    <property type="entry name" value="HYDROPEROXIDASE I, BIFUNCTIONAL CATALASE-PEROXIDASE"/>
    <property type="match status" value="1"/>
</dbReference>
<dbReference type="PROSITE" id="PS00436">
    <property type="entry name" value="PEROXIDASE_2"/>
    <property type="match status" value="1"/>
</dbReference>
<dbReference type="HAMAP" id="MF_01961">
    <property type="entry name" value="Catal_peroxid"/>
    <property type="match status" value="1"/>
</dbReference>
<gene>
    <name evidence="10 14" type="primary">katG</name>
    <name evidence="14" type="ORF">DDZ18_04895</name>
</gene>
<comment type="PTM">
    <text evidence="10">Formation of the three residue Trp-Tyr-Met cross-link is important for the catalase, but not the peroxidase activity of the enzyme.</text>
</comment>
<feature type="compositionally biased region" description="Low complexity" evidence="12">
    <location>
        <begin position="32"/>
        <end position="45"/>
    </location>
</feature>
<dbReference type="Pfam" id="PF00141">
    <property type="entry name" value="peroxidase"/>
    <property type="match status" value="2"/>
</dbReference>
<name>A0A2U2BV70_9PROT</name>
<dbReference type="GO" id="GO:0020037">
    <property type="term" value="F:heme binding"/>
    <property type="evidence" value="ECO:0007669"/>
    <property type="project" value="InterPro"/>
</dbReference>
<keyword evidence="2 10" id="KW-0349">Heme</keyword>
<evidence type="ECO:0000256" key="2">
    <source>
        <dbReference type="ARBA" id="ARBA00022617"/>
    </source>
</evidence>
<dbReference type="PRINTS" id="PR00458">
    <property type="entry name" value="PEROXIDASE"/>
</dbReference>
<dbReference type="PROSITE" id="PS51257">
    <property type="entry name" value="PROKAR_LIPOPROTEIN"/>
    <property type="match status" value="1"/>
</dbReference>
<protein>
    <recommendedName>
        <fullName evidence="10 11">Catalase-peroxidase</fullName>
        <shortName evidence="10">CP</shortName>
        <ecNumber evidence="10 11">1.11.1.21</ecNumber>
    </recommendedName>
    <alternativeName>
        <fullName evidence="10">Peroxidase/catalase</fullName>
    </alternativeName>
</protein>
<keyword evidence="4 10" id="KW-0560">Oxidoreductase</keyword>
<feature type="signal peptide" evidence="10 11">
    <location>
        <begin position="1"/>
        <end position="17"/>
    </location>
</feature>
<comment type="cofactor">
    <cofactor evidence="10">
        <name>heme b</name>
        <dbReference type="ChEBI" id="CHEBI:60344"/>
    </cofactor>
    <text evidence="10">Binds 1 heme b (iron(II)-protoporphyrin IX) group per dimer.</text>
</comment>
<dbReference type="CDD" id="cd08200">
    <property type="entry name" value="catalase_peroxidase_2"/>
    <property type="match status" value="1"/>
</dbReference>
<dbReference type="GO" id="GO:0070301">
    <property type="term" value="P:cellular response to hydrogen peroxide"/>
    <property type="evidence" value="ECO:0007669"/>
    <property type="project" value="TreeGrafter"/>
</dbReference>
<evidence type="ECO:0000256" key="10">
    <source>
        <dbReference type="HAMAP-Rule" id="MF_01961"/>
    </source>
</evidence>
<dbReference type="GO" id="GO:0046872">
    <property type="term" value="F:metal ion binding"/>
    <property type="evidence" value="ECO:0007669"/>
    <property type="project" value="UniProtKB-KW"/>
</dbReference>
<comment type="caution">
    <text evidence="14">The sequence shown here is derived from an EMBL/GenBank/DDBJ whole genome shotgun (WGS) entry which is preliminary data.</text>
</comment>
<dbReference type="Gene3D" id="1.10.420.10">
    <property type="entry name" value="Peroxidase, domain 2"/>
    <property type="match status" value="2"/>
</dbReference>
<keyword evidence="15" id="KW-1185">Reference proteome</keyword>
<comment type="caution">
    <text evidence="10">Lacks conserved residue(s) required for the propagation of feature annotation.</text>
</comment>
<reference evidence="15" key="1">
    <citation type="submission" date="2018-05" db="EMBL/GenBank/DDBJ databases">
        <authorList>
            <person name="Liu B.-T."/>
        </authorList>
    </citation>
    <scope>NUCLEOTIDE SEQUENCE [LARGE SCALE GENOMIC DNA]</scope>
    <source>
        <strain evidence="15">WD6-1</strain>
    </source>
</reference>
<feature type="cross-link" description="Tryptophyl-tyrosyl-methioninium (Tyr-Met) (with Trp-144)" evidence="10">
    <location>
        <begin position="266"/>
        <end position="292"/>
    </location>
</feature>
<evidence type="ECO:0000313" key="14">
    <source>
        <dbReference type="EMBL" id="PWE17915.1"/>
    </source>
</evidence>
<comment type="similarity">
    <text evidence="9 10 11">Belongs to the peroxidase family. Peroxidase/catalase subfamily.</text>
</comment>
<evidence type="ECO:0000256" key="4">
    <source>
        <dbReference type="ARBA" id="ARBA00023002"/>
    </source>
</evidence>
<dbReference type="InterPro" id="IPR019794">
    <property type="entry name" value="Peroxidases_AS"/>
</dbReference>
<evidence type="ECO:0000256" key="5">
    <source>
        <dbReference type="ARBA" id="ARBA00023004"/>
    </source>
</evidence>
<dbReference type="InterPro" id="IPR010255">
    <property type="entry name" value="Haem_peroxidase_sf"/>
</dbReference>
<dbReference type="GO" id="GO:0004096">
    <property type="term" value="F:catalase activity"/>
    <property type="evidence" value="ECO:0007669"/>
    <property type="project" value="UniProtKB-UniRule"/>
</dbReference>
<evidence type="ECO:0000313" key="15">
    <source>
        <dbReference type="Proteomes" id="UP000245168"/>
    </source>
</evidence>
<dbReference type="SUPFAM" id="SSF48113">
    <property type="entry name" value="Heme-dependent peroxidases"/>
    <property type="match status" value="2"/>
</dbReference>
<dbReference type="FunFam" id="1.10.420.10:FF:000004">
    <property type="entry name" value="Catalase-peroxidase"/>
    <property type="match status" value="1"/>
</dbReference>
<evidence type="ECO:0000256" key="8">
    <source>
        <dbReference type="ARBA" id="ARBA00051651"/>
    </source>
</evidence>
<keyword evidence="5 10" id="KW-0408">Iron</keyword>
<dbReference type="InterPro" id="IPR002016">
    <property type="entry name" value="Haem_peroxidase"/>
</dbReference>
<comment type="catalytic activity">
    <reaction evidence="7 10 11">
        <text>2 H2O2 = O2 + 2 H2O</text>
        <dbReference type="Rhea" id="RHEA:20309"/>
        <dbReference type="ChEBI" id="CHEBI:15377"/>
        <dbReference type="ChEBI" id="CHEBI:15379"/>
        <dbReference type="ChEBI" id="CHEBI:16240"/>
        <dbReference type="EC" id="1.11.1.21"/>
    </reaction>
</comment>
<dbReference type="PROSITE" id="PS50873">
    <property type="entry name" value="PEROXIDASE_4"/>
    <property type="match status" value="1"/>
</dbReference>
<organism evidence="14 15">
    <name type="scientific">Marinicauda salina</name>
    <dbReference type="NCBI Taxonomy" id="2135793"/>
    <lineage>
        <taxon>Bacteria</taxon>
        <taxon>Pseudomonadati</taxon>
        <taxon>Pseudomonadota</taxon>
        <taxon>Alphaproteobacteria</taxon>
        <taxon>Maricaulales</taxon>
        <taxon>Maricaulaceae</taxon>
        <taxon>Marinicauda</taxon>
    </lineage>
</organism>
<dbReference type="PRINTS" id="PR00460">
    <property type="entry name" value="BPEROXIDASE"/>
</dbReference>
<dbReference type="NCBIfam" id="NF011635">
    <property type="entry name" value="PRK15061.1"/>
    <property type="match status" value="1"/>
</dbReference>
<proteinExistence type="inferred from homology"/>
<evidence type="ECO:0000256" key="9">
    <source>
        <dbReference type="ARBA" id="ARBA00060838"/>
    </source>
</evidence>
<dbReference type="EC" id="1.11.1.21" evidence="10 11"/>
<keyword evidence="10 11" id="KW-0732">Signal</keyword>
<dbReference type="GO" id="GO:0005829">
    <property type="term" value="C:cytosol"/>
    <property type="evidence" value="ECO:0007669"/>
    <property type="project" value="TreeGrafter"/>
</dbReference>
<feature type="active site" description="Proton acceptor" evidence="10">
    <location>
        <position position="145"/>
    </location>
</feature>
<dbReference type="Gene3D" id="1.10.520.10">
    <property type="match status" value="2"/>
</dbReference>
<feature type="chain" id="PRO_5015375357" description="Catalase-peroxidase" evidence="10 11">
    <location>
        <begin position="18"/>
        <end position="777"/>
    </location>
</feature>
<dbReference type="NCBIfam" id="TIGR00198">
    <property type="entry name" value="cat_per_HPI"/>
    <property type="match status" value="1"/>
</dbReference>
<dbReference type="PANTHER" id="PTHR30555:SF0">
    <property type="entry name" value="CATALASE-PEROXIDASE"/>
    <property type="match status" value="1"/>
</dbReference>
<dbReference type="RefSeq" id="WP_109252269.1">
    <property type="nucleotide sequence ID" value="NZ_QEXV01000002.1"/>
</dbReference>
<keyword evidence="1 10" id="KW-0575">Peroxidase</keyword>
<feature type="domain" description="Plant heme peroxidase family profile" evidence="13">
    <location>
        <begin position="178"/>
        <end position="454"/>
    </location>
</feature>
<comment type="function">
    <text evidence="10">Bifunctional enzyme with both catalase and broad-spectrum peroxidase activity.</text>
</comment>
<evidence type="ECO:0000256" key="3">
    <source>
        <dbReference type="ARBA" id="ARBA00022723"/>
    </source>
</evidence>
<dbReference type="InterPro" id="IPR000763">
    <property type="entry name" value="Catalase_peroxidase"/>
</dbReference>